<dbReference type="PROSITE" id="PS51470">
    <property type="entry name" value="FG_GAP"/>
    <property type="match status" value="1"/>
</dbReference>
<sequence>MTVLASLASLDAPTFATPTQGGAPGPIRYQLLLLFAVTLVASAPAIGNGQCQVAELTAPDLSYFGNEMFGYSLGFDGERIIVGALGADGASFHTGAAYIFVQDQGVWVLEQKVFPSSTGFVGLAGIDVDIDGDVAIVSDLSTASVTVFRRVAGVWTEEATIVSPPDFSQYGRFIALDGDRVVVCDYFANGGLGRLFIYRYDGTDWALEYEPALPALPGAQFGHAFAVDGDRVVVAAPQTDPAGAVFIYDYDPTSGWQETILEGEVGEQSFGQS</sequence>
<organism evidence="4 5">
    <name type="scientific">Eiseniibacteriota bacterium</name>
    <dbReference type="NCBI Taxonomy" id="2212470"/>
    <lineage>
        <taxon>Bacteria</taxon>
        <taxon>Candidatus Eiseniibacteriota</taxon>
    </lineage>
</organism>
<dbReference type="InterPro" id="IPR013519">
    <property type="entry name" value="Int_alpha_beta-p"/>
</dbReference>
<dbReference type="Proteomes" id="UP000697710">
    <property type="component" value="Unassembled WGS sequence"/>
</dbReference>
<reference evidence="4" key="2">
    <citation type="journal article" date="2021" name="Microbiome">
        <title>Successional dynamics and alternative stable states in a saline activated sludge microbial community over 9 years.</title>
        <authorList>
            <person name="Wang Y."/>
            <person name="Ye J."/>
            <person name="Ju F."/>
            <person name="Liu L."/>
            <person name="Boyd J.A."/>
            <person name="Deng Y."/>
            <person name="Parks D.H."/>
            <person name="Jiang X."/>
            <person name="Yin X."/>
            <person name="Woodcroft B.J."/>
            <person name="Tyson G.W."/>
            <person name="Hugenholtz P."/>
            <person name="Polz M.F."/>
            <person name="Zhang T."/>
        </authorList>
    </citation>
    <scope>NUCLEOTIDE SEQUENCE</scope>
    <source>
        <strain evidence="4">HKST-UBA01</strain>
    </source>
</reference>
<evidence type="ECO:0000313" key="4">
    <source>
        <dbReference type="EMBL" id="MCA9729144.1"/>
    </source>
</evidence>
<dbReference type="InterPro" id="IPR013517">
    <property type="entry name" value="FG-GAP"/>
</dbReference>
<dbReference type="InterPro" id="IPR011043">
    <property type="entry name" value="Gal_Oxase/kelch_b-propeller"/>
</dbReference>
<dbReference type="Gene3D" id="2.130.10.130">
    <property type="entry name" value="Integrin alpha, N-terminal"/>
    <property type="match status" value="1"/>
</dbReference>
<name>A0A956M129_UNCEI</name>
<gene>
    <name evidence="4" type="ORF">KC729_15750</name>
</gene>
<proteinExistence type="predicted"/>
<keyword evidence="2" id="KW-0677">Repeat</keyword>
<dbReference type="EMBL" id="JAGQHR010000587">
    <property type="protein sequence ID" value="MCA9729144.1"/>
    <property type="molecule type" value="Genomic_DNA"/>
</dbReference>
<accession>A0A956M129</accession>
<dbReference type="PANTHER" id="PTHR36220">
    <property type="entry name" value="UNNAMED PRODUCT"/>
    <property type="match status" value="1"/>
</dbReference>
<evidence type="ECO:0000256" key="1">
    <source>
        <dbReference type="ARBA" id="ARBA00022729"/>
    </source>
</evidence>
<dbReference type="AlphaFoldDB" id="A0A956M129"/>
<comment type="caution">
    <text evidence="4">The sequence shown here is derived from an EMBL/GenBank/DDBJ whole genome shotgun (WGS) entry which is preliminary data.</text>
</comment>
<evidence type="ECO:0000256" key="2">
    <source>
        <dbReference type="ARBA" id="ARBA00022737"/>
    </source>
</evidence>
<dbReference type="Pfam" id="PF14312">
    <property type="entry name" value="FG-GAP_2"/>
    <property type="match status" value="1"/>
</dbReference>
<keyword evidence="1" id="KW-0732">Signal</keyword>
<dbReference type="SUPFAM" id="SSF50965">
    <property type="entry name" value="Galactose oxidase, central domain"/>
    <property type="match status" value="1"/>
</dbReference>
<feature type="non-terminal residue" evidence="4">
    <location>
        <position position="273"/>
    </location>
</feature>
<protein>
    <submittedName>
        <fullName evidence="4">FG-GAP repeat protein</fullName>
    </submittedName>
</protein>
<evidence type="ECO:0000313" key="5">
    <source>
        <dbReference type="Proteomes" id="UP000697710"/>
    </source>
</evidence>
<dbReference type="PANTHER" id="PTHR36220:SF1">
    <property type="entry name" value="GAMMA TUBULIN COMPLEX COMPONENT C-TERMINAL DOMAIN-CONTAINING PROTEIN"/>
    <property type="match status" value="1"/>
</dbReference>
<keyword evidence="3" id="KW-0325">Glycoprotein</keyword>
<evidence type="ECO:0000256" key="3">
    <source>
        <dbReference type="ARBA" id="ARBA00023180"/>
    </source>
</evidence>
<dbReference type="InterPro" id="IPR028994">
    <property type="entry name" value="Integrin_alpha_N"/>
</dbReference>
<reference evidence="4" key="1">
    <citation type="submission" date="2020-04" db="EMBL/GenBank/DDBJ databases">
        <authorList>
            <person name="Zhang T."/>
        </authorList>
    </citation>
    <scope>NUCLEOTIDE SEQUENCE</scope>
    <source>
        <strain evidence="4">HKST-UBA01</strain>
    </source>
</reference>